<dbReference type="InterPro" id="IPR001264">
    <property type="entry name" value="Glyco_trans_51"/>
</dbReference>
<keyword evidence="10 11" id="KW-0961">Cell wall biogenesis/degradation</keyword>
<dbReference type="GO" id="GO:0005886">
    <property type="term" value="C:plasma membrane"/>
    <property type="evidence" value="ECO:0007669"/>
    <property type="project" value="UniProtKB-SubCell"/>
</dbReference>
<comment type="catalytic activity">
    <reaction evidence="11">
        <text>[GlcNAc-(1-&gt;4)-Mur2Ac(oyl-L-Ala-gamma-D-Glu-L-Lys-D-Ala-D-Ala)](n)-di-trans,octa-cis-undecaprenyl diphosphate + beta-D-GlcNAc-(1-&gt;4)-Mur2Ac(oyl-L-Ala-gamma-D-Glu-L-Lys-D-Ala-D-Ala)-di-trans,octa-cis-undecaprenyl diphosphate = [GlcNAc-(1-&gt;4)-Mur2Ac(oyl-L-Ala-gamma-D-Glu-L-Lys-D-Ala-D-Ala)](n+1)-di-trans,octa-cis-undecaprenyl diphosphate + di-trans,octa-cis-undecaprenyl diphosphate + H(+)</text>
        <dbReference type="Rhea" id="RHEA:23708"/>
        <dbReference type="Rhea" id="RHEA-COMP:9602"/>
        <dbReference type="Rhea" id="RHEA-COMP:9603"/>
        <dbReference type="ChEBI" id="CHEBI:15378"/>
        <dbReference type="ChEBI" id="CHEBI:58405"/>
        <dbReference type="ChEBI" id="CHEBI:60033"/>
        <dbReference type="ChEBI" id="CHEBI:78435"/>
        <dbReference type="EC" id="2.4.99.28"/>
    </reaction>
</comment>
<sequence length="231" mass="26559">MGVRLRNVLLYLLLTFMASSIVLVTLLRWLPPPTSAFMLYRHAQDLAEGRLFKSIRYHWVSSKKISPHAYSAVIAAEDQRFFEHSGFDLHSIQSSINVYMDGGRLRGASTISQQVAKNLFLMPSKNFLRKGLEVWFTLLIEGLWSKERILLVYLNIAEFGDHLFGIEAASQRYFGVSAKQLSRSQAAMLAATLPNPLRFRATQPSRYLFRRQLWILRQMQNLGSRKYSANN</sequence>
<keyword evidence="3 11" id="KW-0328">Glycosyltransferase</keyword>
<keyword evidence="14" id="KW-1185">Reference proteome</keyword>
<evidence type="ECO:0000256" key="6">
    <source>
        <dbReference type="ARBA" id="ARBA00022960"/>
    </source>
</evidence>
<evidence type="ECO:0000256" key="3">
    <source>
        <dbReference type="ARBA" id="ARBA00022676"/>
    </source>
</evidence>
<dbReference type="GO" id="GO:0009274">
    <property type="term" value="C:peptidoglycan-based cell wall"/>
    <property type="evidence" value="ECO:0007669"/>
    <property type="project" value="InterPro"/>
</dbReference>
<evidence type="ECO:0000256" key="1">
    <source>
        <dbReference type="ARBA" id="ARBA00022475"/>
    </source>
</evidence>
<comment type="similarity">
    <text evidence="11">Belongs to the glycosyltransferase 51 family.</text>
</comment>
<organism evidence="13 14">
    <name type="scientific">Candidatus Methylobacter favarea</name>
    <dbReference type="NCBI Taxonomy" id="2707345"/>
    <lineage>
        <taxon>Bacteria</taxon>
        <taxon>Pseudomonadati</taxon>
        <taxon>Pseudomonadota</taxon>
        <taxon>Gammaproteobacteria</taxon>
        <taxon>Methylococcales</taxon>
        <taxon>Methylococcaceae</taxon>
        <taxon>Methylobacter</taxon>
    </lineage>
</organism>
<accession>A0A8S0XA37</accession>
<dbReference type="EC" id="2.4.99.28" evidence="11"/>
<evidence type="ECO:0000313" key="13">
    <source>
        <dbReference type="EMBL" id="CAA9892976.1"/>
    </source>
</evidence>
<dbReference type="GO" id="GO:0008955">
    <property type="term" value="F:peptidoglycan glycosyltransferase activity"/>
    <property type="evidence" value="ECO:0007669"/>
    <property type="project" value="UniProtKB-UniRule"/>
</dbReference>
<dbReference type="InterPro" id="IPR023346">
    <property type="entry name" value="Lysozyme-like_dom_sf"/>
</dbReference>
<dbReference type="GO" id="GO:0016763">
    <property type="term" value="F:pentosyltransferase activity"/>
    <property type="evidence" value="ECO:0007669"/>
    <property type="project" value="InterPro"/>
</dbReference>
<keyword evidence="7 11" id="KW-0573">Peptidoglycan synthesis</keyword>
<dbReference type="HAMAP" id="MF_00766">
    <property type="entry name" value="PGT_MtgA"/>
    <property type="match status" value="1"/>
</dbReference>
<dbReference type="NCBIfam" id="TIGR02070">
    <property type="entry name" value="mono_pep_trsgly"/>
    <property type="match status" value="1"/>
</dbReference>
<dbReference type="Pfam" id="PF00912">
    <property type="entry name" value="Transgly"/>
    <property type="match status" value="1"/>
</dbReference>
<keyword evidence="1 11" id="KW-1003">Cell membrane</keyword>
<dbReference type="PANTHER" id="PTHR30400:SF0">
    <property type="entry name" value="BIOSYNTHETIC PEPTIDOGLYCAN TRANSGLYCOSYLASE"/>
    <property type="match status" value="1"/>
</dbReference>
<evidence type="ECO:0000256" key="2">
    <source>
        <dbReference type="ARBA" id="ARBA00022519"/>
    </source>
</evidence>
<feature type="domain" description="Glycosyl transferase family 51" evidence="12">
    <location>
        <begin position="56"/>
        <end position="220"/>
    </location>
</feature>
<protein>
    <recommendedName>
        <fullName evidence="11">Biosynthetic peptidoglycan transglycosylase</fullName>
        <ecNumber evidence="11">2.4.99.28</ecNumber>
    </recommendedName>
    <alternativeName>
        <fullName evidence="11">Glycan polymerase</fullName>
    </alternativeName>
    <alternativeName>
        <fullName evidence="11">Peptidoglycan glycosyltransferase MtgA</fullName>
        <shortName evidence="11">PGT</shortName>
    </alternativeName>
</protein>
<keyword evidence="6 11" id="KW-0133">Cell shape</keyword>
<dbReference type="GO" id="GO:0008360">
    <property type="term" value="P:regulation of cell shape"/>
    <property type="evidence" value="ECO:0007669"/>
    <property type="project" value="UniProtKB-KW"/>
</dbReference>
<evidence type="ECO:0000259" key="12">
    <source>
        <dbReference type="Pfam" id="PF00912"/>
    </source>
</evidence>
<dbReference type="AlphaFoldDB" id="A0A8S0XA37"/>
<comment type="caution">
    <text evidence="13">The sequence shown here is derived from an EMBL/GenBank/DDBJ whole genome shotgun (WGS) entry which is preliminary data.</text>
</comment>
<dbReference type="GO" id="GO:0009252">
    <property type="term" value="P:peptidoglycan biosynthetic process"/>
    <property type="evidence" value="ECO:0007669"/>
    <property type="project" value="UniProtKB-UniRule"/>
</dbReference>
<keyword evidence="4 11" id="KW-0808">Transferase</keyword>
<comment type="subcellular location">
    <subcellularLocation>
        <location evidence="11">Cell inner membrane</location>
        <topology evidence="11">Single-pass membrane protein</topology>
    </subcellularLocation>
</comment>
<evidence type="ECO:0000256" key="4">
    <source>
        <dbReference type="ARBA" id="ARBA00022679"/>
    </source>
</evidence>
<dbReference type="Gene3D" id="1.10.3810.10">
    <property type="entry name" value="Biosynthetic peptidoglycan transglycosylase-like"/>
    <property type="match status" value="1"/>
</dbReference>
<dbReference type="InterPro" id="IPR011812">
    <property type="entry name" value="Pep_trsgly"/>
</dbReference>
<dbReference type="PANTHER" id="PTHR30400">
    <property type="entry name" value="MONOFUNCTIONAL BIOSYNTHETIC PEPTIDOGLYCAN TRANSGLYCOSYLASE"/>
    <property type="match status" value="1"/>
</dbReference>
<evidence type="ECO:0000256" key="5">
    <source>
        <dbReference type="ARBA" id="ARBA00022692"/>
    </source>
</evidence>
<evidence type="ECO:0000256" key="7">
    <source>
        <dbReference type="ARBA" id="ARBA00022984"/>
    </source>
</evidence>
<dbReference type="GO" id="GO:0071555">
    <property type="term" value="P:cell wall organization"/>
    <property type="evidence" value="ECO:0007669"/>
    <property type="project" value="UniProtKB-KW"/>
</dbReference>
<dbReference type="EMBL" id="CADCXN010000124">
    <property type="protein sequence ID" value="CAA9892976.1"/>
    <property type="molecule type" value="Genomic_DNA"/>
</dbReference>
<feature type="transmembrane region" description="Helical" evidence="11">
    <location>
        <begin position="9"/>
        <end position="30"/>
    </location>
</feature>
<keyword evidence="2 11" id="KW-0997">Cell inner membrane</keyword>
<evidence type="ECO:0000256" key="11">
    <source>
        <dbReference type="HAMAP-Rule" id="MF_00766"/>
    </source>
</evidence>
<gene>
    <name evidence="11 13" type="primary">mtgA</name>
    <name evidence="13" type="ORF">METHB2_90083</name>
</gene>
<evidence type="ECO:0000313" key="14">
    <source>
        <dbReference type="Proteomes" id="UP000494216"/>
    </source>
</evidence>
<dbReference type="RefSeq" id="WP_174627674.1">
    <property type="nucleotide sequence ID" value="NZ_CADCXN010000124.1"/>
</dbReference>
<keyword evidence="5 11" id="KW-0812">Transmembrane</keyword>
<evidence type="ECO:0000256" key="10">
    <source>
        <dbReference type="ARBA" id="ARBA00023316"/>
    </source>
</evidence>
<keyword evidence="8 11" id="KW-1133">Transmembrane helix</keyword>
<dbReference type="Proteomes" id="UP000494216">
    <property type="component" value="Unassembled WGS sequence"/>
</dbReference>
<comment type="pathway">
    <text evidence="11">Cell wall biogenesis; peptidoglycan biosynthesis.</text>
</comment>
<proteinExistence type="inferred from homology"/>
<keyword evidence="9 11" id="KW-0472">Membrane</keyword>
<dbReference type="InterPro" id="IPR036950">
    <property type="entry name" value="PBP_transglycosylase"/>
</dbReference>
<dbReference type="SUPFAM" id="SSF53955">
    <property type="entry name" value="Lysozyme-like"/>
    <property type="match status" value="1"/>
</dbReference>
<evidence type="ECO:0000256" key="9">
    <source>
        <dbReference type="ARBA" id="ARBA00023136"/>
    </source>
</evidence>
<name>A0A8S0XA37_9GAMM</name>
<reference evidence="13 14" key="1">
    <citation type="submission" date="2020-02" db="EMBL/GenBank/DDBJ databases">
        <authorList>
            <person name="Hogendoorn C."/>
        </authorList>
    </citation>
    <scope>NUCLEOTIDE SEQUENCE [LARGE SCALE GENOMIC DNA]</scope>
    <source>
        <strain evidence="13">METHB21</strain>
    </source>
</reference>
<evidence type="ECO:0000256" key="8">
    <source>
        <dbReference type="ARBA" id="ARBA00022989"/>
    </source>
</evidence>
<comment type="function">
    <text evidence="11">Peptidoglycan polymerase that catalyzes glycan chain elongation from lipid-linked precursors.</text>
</comment>